<dbReference type="HOGENOM" id="CLU_051796_0_0_11"/>
<dbReference type="InterPro" id="IPR051044">
    <property type="entry name" value="MAG_DAG_Lipase"/>
</dbReference>
<dbReference type="AlphaFoldDB" id="A0A0F6TB01"/>
<evidence type="ECO:0000313" key="2">
    <source>
        <dbReference type="EMBL" id="AKE39406.1"/>
    </source>
</evidence>
<organism evidence="2 3">
    <name type="scientific">Corynebacterium camporealensis</name>
    <dbReference type="NCBI Taxonomy" id="161896"/>
    <lineage>
        <taxon>Bacteria</taxon>
        <taxon>Bacillati</taxon>
        <taxon>Actinomycetota</taxon>
        <taxon>Actinomycetes</taxon>
        <taxon>Mycobacteriales</taxon>
        <taxon>Corynebacteriaceae</taxon>
        <taxon>Corynebacterium</taxon>
    </lineage>
</organism>
<dbReference type="PATRIC" id="fig|161896.4.peg.1418"/>
<reference evidence="2 3" key="1">
    <citation type="journal article" date="2015" name="Genome Announc.">
        <title>Complete Genome Sequence of Corynebacterium camporealensis DSM 44610, Isolated from the Milk of a Manchega Sheep with Subclinical Mastitis.</title>
        <authorList>
            <person name="Ruckert C."/>
            <person name="Albersmeier A."/>
            <person name="Winkler A."/>
            <person name="Tauch A."/>
        </authorList>
    </citation>
    <scope>NUCLEOTIDE SEQUENCE [LARGE SCALE GENOMIC DNA]</scope>
    <source>
        <strain evidence="2 3">DSM 44610</strain>
    </source>
</reference>
<name>A0A0F6TB01_9CORY</name>
<dbReference type="Gene3D" id="3.40.50.1820">
    <property type="entry name" value="alpha/beta hydrolase"/>
    <property type="match status" value="1"/>
</dbReference>
<dbReference type="SUPFAM" id="SSF53474">
    <property type="entry name" value="alpha/beta-Hydrolases"/>
    <property type="match status" value="1"/>
</dbReference>
<dbReference type="RefSeq" id="WP_035105026.1">
    <property type="nucleotide sequence ID" value="NZ_CP011311.1"/>
</dbReference>
<dbReference type="PANTHER" id="PTHR11614">
    <property type="entry name" value="PHOSPHOLIPASE-RELATED"/>
    <property type="match status" value="1"/>
</dbReference>
<dbReference type="STRING" id="161896.UL81_07255"/>
<dbReference type="OrthoDB" id="9801217at2"/>
<dbReference type="KEGG" id="ccj:UL81_07255"/>
<accession>A0A0F6TB01</accession>
<feature type="domain" description="Serine aminopeptidase S33" evidence="1">
    <location>
        <begin position="52"/>
        <end position="199"/>
    </location>
</feature>
<dbReference type="Pfam" id="PF12146">
    <property type="entry name" value="Hydrolase_4"/>
    <property type="match status" value="1"/>
</dbReference>
<dbReference type="EMBL" id="CP011311">
    <property type="protein sequence ID" value="AKE39406.1"/>
    <property type="molecule type" value="Genomic_DNA"/>
</dbReference>
<keyword evidence="3" id="KW-1185">Reference proteome</keyword>
<proteinExistence type="predicted"/>
<dbReference type="InterPro" id="IPR029058">
    <property type="entry name" value="AB_hydrolase_fold"/>
</dbReference>
<dbReference type="InterPro" id="IPR022742">
    <property type="entry name" value="Hydrolase_4"/>
</dbReference>
<dbReference type="Proteomes" id="UP000033566">
    <property type="component" value="Chromosome"/>
</dbReference>
<sequence>MNSAEATWTPDILGPDFQAQSLNLGPDPDGESDVLATLVRYQPDDAAPADNSRPAVLWVHGMTDYFFHRHVAEHFYNNGYDFYAIDLRKCGRSRQGDQTWHYVSDVEFYFDDLDAATAAIPNDQIVPIAHSTGGLIVPLWLDYLRRTNAPANKRVPTAILNSPWLDMMSIPEPVMKAANPILKWAGKILPGIRFPGGNLTAFGESIHSTEHGEWDYDLKLKPMGGHPKYLGWLRAILIGFDTVHTGKINVGRPLLTLCSAHSHLGKPYSPESDTADTVIDVHQTQRQAPKLGDDITICPILGGRHDLFLSLKPARDEAFRLADQWLEDHAPAR</sequence>
<evidence type="ECO:0000259" key="1">
    <source>
        <dbReference type="Pfam" id="PF12146"/>
    </source>
</evidence>
<protein>
    <submittedName>
        <fullName evidence="2">Lysophospholipase</fullName>
    </submittedName>
</protein>
<gene>
    <name evidence="2" type="ORF">UL81_07255</name>
</gene>
<evidence type="ECO:0000313" key="3">
    <source>
        <dbReference type="Proteomes" id="UP000033566"/>
    </source>
</evidence>